<dbReference type="Proteomes" id="UP001497444">
    <property type="component" value="Chromosome 19"/>
</dbReference>
<proteinExistence type="predicted"/>
<evidence type="ECO:0000313" key="2">
    <source>
        <dbReference type="Proteomes" id="UP001497444"/>
    </source>
</evidence>
<keyword evidence="2" id="KW-1185">Reference proteome</keyword>
<gene>
    <name evidence="1" type="ORF">CSSPJE1EN1_LOCUS12199</name>
</gene>
<dbReference type="EMBL" id="OZ020114">
    <property type="protein sequence ID" value="CAK9266721.1"/>
    <property type="molecule type" value="Genomic_DNA"/>
</dbReference>
<reference evidence="1" key="1">
    <citation type="submission" date="2024-02" db="EMBL/GenBank/DDBJ databases">
        <authorList>
            <consortium name="ELIXIR-Norway"/>
            <consortium name="Elixir Norway"/>
        </authorList>
    </citation>
    <scope>NUCLEOTIDE SEQUENCE</scope>
</reference>
<organism evidence="1 2">
    <name type="scientific">Sphagnum jensenii</name>
    <dbReference type="NCBI Taxonomy" id="128206"/>
    <lineage>
        <taxon>Eukaryota</taxon>
        <taxon>Viridiplantae</taxon>
        <taxon>Streptophyta</taxon>
        <taxon>Embryophyta</taxon>
        <taxon>Bryophyta</taxon>
        <taxon>Sphagnophytina</taxon>
        <taxon>Sphagnopsida</taxon>
        <taxon>Sphagnales</taxon>
        <taxon>Sphagnaceae</taxon>
        <taxon>Sphagnum</taxon>
    </lineage>
</organism>
<accession>A0ABP0WIL6</accession>
<name>A0ABP0WIL6_9BRYO</name>
<protein>
    <submittedName>
        <fullName evidence="1">Uncharacterized protein</fullName>
    </submittedName>
</protein>
<evidence type="ECO:0000313" key="1">
    <source>
        <dbReference type="EMBL" id="CAK9266721.1"/>
    </source>
</evidence>
<sequence length="185" mass="20577">MKVKDVIRKGKGVGRRSGLDEVDAEILVGSSACQNVVGSAIRADKEAQLVEIERLEREANTGRLEREILKCKVERMERSISLQSLVDDSLGYISLLMATEQVNGIVHVTWTRATFLELSMPYRFSSIDGSCQLCGQSAVVSFNYYSATPICEIDSEITLPYENRIVLHGLFYEGTLVEVGQYGFT</sequence>